<feature type="transmembrane region" description="Helical" evidence="8">
    <location>
        <begin position="387"/>
        <end position="406"/>
    </location>
</feature>
<protein>
    <recommendedName>
        <fullName evidence="11">Nucleoside transporter</fullName>
    </recommendedName>
</protein>
<dbReference type="eggNOG" id="KOG1479">
    <property type="taxonomic scope" value="Eukaryota"/>
</dbReference>
<feature type="transmembrane region" description="Helical" evidence="8">
    <location>
        <begin position="117"/>
        <end position="137"/>
    </location>
</feature>
<evidence type="ECO:0008006" key="11">
    <source>
        <dbReference type="Google" id="ProtNLM"/>
    </source>
</evidence>
<dbReference type="EMBL" id="BABT02000150">
    <property type="protein sequence ID" value="GAA98152.1"/>
    <property type="molecule type" value="Genomic_DNA"/>
</dbReference>
<accession>G7E5P2</accession>
<feature type="region of interest" description="Disordered" evidence="7">
    <location>
        <begin position="352"/>
        <end position="371"/>
    </location>
</feature>
<evidence type="ECO:0000313" key="10">
    <source>
        <dbReference type="Proteomes" id="UP000009131"/>
    </source>
</evidence>
<dbReference type="STRING" id="764103.G7E5P2"/>
<keyword evidence="6 8" id="KW-0472">Membrane</keyword>
<dbReference type="PANTHER" id="PTHR10332:SF88">
    <property type="entry name" value="EQUILIBRATIVE NUCLEOSIDE TRANSPORTER 1, ISOFORM A"/>
    <property type="match status" value="1"/>
</dbReference>
<feature type="transmembrane region" description="Helical" evidence="8">
    <location>
        <begin position="157"/>
        <end position="176"/>
    </location>
</feature>
<feature type="region of interest" description="Disordered" evidence="7">
    <location>
        <begin position="27"/>
        <end position="95"/>
    </location>
</feature>
<feature type="transmembrane region" description="Helical" evidence="8">
    <location>
        <begin position="188"/>
        <end position="205"/>
    </location>
</feature>
<dbReference type="RefSeq" id="XP_014569318.1">
    <property type="nucleotide sequence ID" value="XM_014713832.1"/>
</dbReference>
<evidence type="ECO:0000256" key="8">
    <source>
        <dbReference type="SAM" id="Phobius"/>
    </source>
</evidence>
<dbReference type="OrthoDB" id="10261753at2759"/>
<dbReference type="GO" id="GO:0000329">
    <property type="term" value="C:fungal-type vacuole membrane"/>
    <property type="evidence" value="ECO:0007669"/>
    <property type="project" value="TreeGrafter"/>
</dbReference>
<dbReference type="Proteomes" id="UP000009131">
    <property type="component" value="Unassembled WGS sequence"/>
</dbReference>
<dbReference type="OMA" id="YQCIPEA"/>
<dbReference type="GO" id="GO:0005886">
    <property type="term" value="C:plasma membrane"/>
    <property type="evidence" value="ECO:0007669"/>
    <property type="project" value="TreeGrafter"/>
</dbReference>
<evidence type="ECO:0000256" key="1">
    <source>
        <dbReference type="ARBA" id="ARBA00004141"/>
    </source>
</evidence>
<organism evidence="9 10">
    <name type="scientific">Mixia osmundae (strain CBS 9802 / IAM 14324 / JCM 22182 / KY 12970)</name>
    <dbReference type="NCBI Taxonomy" id="764103"/>
    <lineage>
        <taxon>Eukaryota</taxon>
        <taxon>Fungi</taxon>
        <taxon>Dikarya</taxon>
        <taxon>Basidiomycota</taxon>
        <taxon>Pucciniomycotina</taxon>
        <taxon>Mixiomycetes</taxon>
        <taxon>Mixiales</taxon>
        <taxon>Mixiaceae</taxon>
        <taxon>Mixia</taxon>
    </lineage>
</organism>
<reference evidence="9 10" key="1">
    <citation type="journal article" date="2011" name="J. Gen. Appl. Microbiol.">
        <title>Draft genome sequencing of the enigmatic basidiomycete Mixia osmundae.</title>
        <authorList>
            <person name="Nishida H."/>
            <person name="Nagatsuka Y."/>
            <person name="Sugiyama J."/>
        </authorList>
    </citation>
    <scope>NUCLEOTIDE SEQUENCE [LARGE SCALE GENOMIC DNA]</scope>
    <source>
        <strain evidence="10">CBS 9802 / IAM 14324 / JCM 22182 / KY 12970</strain>
    </source>
</reference>
<evidence type="ECO:0000256" key="5">
    <source>
        <dbReference type="ARBA" id="ARBA00022989"/>
    </source>
</evidence>
<name>G7E5P2_MIXOS</name>
<dbReference type="HOGENOM" id="CLU_021611_1_1_1"/>
<comment type="similarity">
    <text evidence="2">Belongs to the SLC29A/ENT transporter (TC 2.A.57) family.</text>
</comment>
<dbReference type="GO" id="GO:0015205">
    <property type="term" value="F:nucleobase transmembrane transporter activity"/>
    <property type="evidence" value="ECO:0007669"/>
    <property type="project" value="TreeGrafter"/>
</dbReference>
<feature type="compositionally biased region" description="Basic and acidic residues" evidence="7">
    <location>
        <begin position="44"/>
        <end position="68"/>
    </location>
</feature>
<dbReference type="InterPro" id="IPR002259">
    <property type="entry name" value="Eqnu_transpt"/>
</dbReference>
<dbReference type="Pfam" id="PF01733">
    <property type="entry name" value="Nucleoside_tran"/>
    <property type="match status" value="1"/>
</dbReference>
<feature type="transmembrane region" description="Helical" evidence="8">
    <location>
        <begin position="537"/>
        <end position="559"/>
    </location>
</feature>
<comment type="caution">
    <text evidence="9">The sequence shown here is derived from an EMBL/GenBank/DDBJ whole genome shotgun (WGS) entry which is preliminary data.</text>
</comment>
<reference evidence="9 10" key="2">
    <citation type="journal article" date="2012" name="Open Biol.">
        <title>Characteristics of nucleosomes and linker DNA regions on the genome of the basidiomycete Mixia osmundae revealed by mono- and dinucleosome mapping.</title>
        <authorList>
            <person name="Nishida H."/>
            <person name="Kondo S."/>
            <person name="Matsumoto T."/>
            <person name="Suzuki Y."/>
            <person name="Yoshikawa H."/>
            <person name="Taylor T.D."/>
            <person name="Sugiyama J."/>
        </authorList>
    </citation>
    <scope>NUCLEOTIDE SEQUENCE [LARGE SCALE GENOMIC DNA]</scope>
    <source>
        <strain evidence="10">CBS 9802 / IAM 14324 / JCM 22182 / KY 12970</strain>
    </source>
</reference>
<dbReference type="AlphaFoldDB" id="G7E5P2"/>
<evidence type="ECO:0000313" key="9">
    <source>
        <dbReference type="EMBL" id="GAA98152.1"/>
    </source>
</evidence>
<feature type="transmembrane region" description="Helical" evidence="8">
    <location>
        <begin position="314"/>
        <end position="335"/>
    </location>
</feature>
<keyword evidence="10" id="KW-1185">Reference proteome</keyword>
<dbReference type="InParanoid" id="G7E5P2"/>
<feature type="compositionally biased region" description="Low complexity" evidence="7">
    <location>
        <begin position="79"/>
        <end position="88"/>
    </location>
</feature>
<evidence type="ECO:0000256" key="7">
    <source>
        <dbReference type="SAM" id="MobiDB-lite"/>
    </source>
</evidence>
<evidence type="ECO:0000256" key="6">
    <source>
        <dbReference type="ARBA" id="ARBA00023136"/>
    </source>
</evidence>
<evidence type="ECO:0000256" key="4">
    <source>
        <dbReference type="ARBA" id="ARBA00022692"/>
    </source>
</evidence>
<dbReference type="PANTHER" id="PTHR10332">
    <property type="entry name" value="EQUILIBRATIVE NUCLEOSIDE TRANSPORTER"/>
    <property type="match status" value="1"/>
</dbReference>
<evidence type="ECO:0000256" key="2">
    <source>
        <dbReference type="ARBA" id="ARBA00007965"/>
    </source>
</evidence>
<feature type="transmembrane region" description="Helical" evidence="8">
    <location>
        <begin position="500"/>
        <end position="525"/>
    </location>
</feature>
<sequence>MLAAPSAYLKRLTKYGDAAAQLASTATERVHEIEDESTSEAQDQLDHEYEPLIHSTHSEQSRKSDRTGRSKQNSRPDPASRAQSQRSRVSYTSVEGAASLAPSETGTVTRMKRLEMAVSYICFFILGTTILLSWNALIVASSYFQSRLLGSQFETSFASWVAMTFTTGNLIFLAHANYTQAKANPNTRIFISVIAIILVLALLAITTRIESISATAFFPILIACSFLSAAGASYLQNAIVALSALFGPSYLQGILSGQGAIGALVSVIQFASAYGGLKEDDTSDSSAVLAAPQVVFTTTDSPIDDYVDKLRDSAFIFFIVATAMAAGSLVAYVILMRMPYFRVVVRSSGVDDPNDDLEHSDGGMGTKQPAEEHEPVSFRVVFGKVRLLALSVFYVFFVTLSVFPSITASVLSVNDKPGSDGKSPPAIFTPVLFVPLGFIIFNVGDWIGRAMPQIPLLNFHAPKALAIVSVARTAFVPLFLFCNVTAGVSEAPPIFDSDTIFLLLLLLFAISNGYISTLIMITGVGTPELEQHEIDTAATLLAFALTAGLALGSFASFGVRASICRCNPFLQ</sequence>
<keyword evidence="4 8" id="KW-0812">Transmembrane</keyword>
<feature type="transmembrane region" description="Helical" evidence="8">
    <location>
        <begin position="426"/>
        <end position="444"/>
    </location>
</feature>
<gene>
    <name evidence="9" type="primary">Mo04835</name>
    <name evidence="9" type="ORF">E5Q_04835</name>
</gene>
<dbReference type="GO" id="GO:0034257">
    <property type="term" value="F:nicotinamide riboside transmembrane transporter activity"/>
    <property type="evidence" value="ECO:0007669"/>
    <property type="project" value="TreeGrafter"/>
</dbReference>
<comment type="subcellular location">
    <subcellularLocation>
        <location evidence="1">Membrane</location>
        <topology evidence="1">Multi-pass membrane protein</topology>
    </subcellularLocation>
</comment>
<feature type="transmembrane region" description="Helical" evidence="8">
    <location>
        <begin position="217"/>
        <end position="247"/>
    </location>
</feature>
<keyword evidence="3" id="KW-0813">Transport</keyword>
<keyword evidence="5 8" id="KW-1133">Transmembrane helix</keyword>
<proteinExistence type="inferred from homology"/>
<evidence type="ECO:0000256" key="3">
    <source>
        <dbReference type="ARBA" id="ARBA00022448"/>
    </source>
</evidence>